<proteinExistence type="predicted"/>
<dbReference type="Proteomes" id="UP001219933">
    <property type="component" value="Chromosome 2"/>
</dbReference>
<dbReference type="EMBL" id="CP119878">
    <property type="protein sequence ID" value="WFD35007.1"/>
    <property type="molecule type" value="Genomic_DNA"/>
</dbReference>
<name>A0AAF0J605_9BASI</name>
<feature type="compositionally biased region" description="Low complexity" evidence="1">
    <location>
        <begin position="67"/>
        <end position="79"/>
    </location>
</feature>
<evidence type="ECO:0000256" key="1">
    <source>
        <dbReference type="SAM" id="MobiDB-lite"/>
    </source>
</evidence>
<sequence>MTLGRRTVVLCTTVAGDTQTPPQAFQVDTADSAWESKLETWLKEHTSTPAQKPAHADKQQRTSLPDTSATATATRADATIPHVPPPSARSSYAPPSLFPAIGNRDRDPVLPGPLGSPSAGVDGMLVGPDHPLLQQGPGRVPHARFDPVAPFGPLGPLGPQGPLGGPLGPGRGGGPTGDPDFDDMLPPQPYSHMFS</sequence>
<evidence type="ECO:0000313" key="3">
    <source>
        <dbReference type="Proteomes" id="UP001219933"/>
    </source>
</evidence>
<reference evidence="2" key="1">
    <citation type="submission" date="2023-03" db="EMBL/GenBank/DDBJ databases">
        <title>Mating type loci evolution in Malassezia.</title>
        <authorList>
            <person name="Coelho M.A."/>
        </authorList>
    </citation>
    <scope>NUCLEOTIDE SEQUENCE</scope>
    <source>
        <strain evidence="2">CBS 11721</strain>
    </source>
</reference>
<protein>
    <submittedName>
        <fullName evidence="2">Uncharacterized protein</fullName>
    </submittedName>
</protein>
<organism evidence="2 3">
    <name type="scientific">Malassezia cuniculi</name>
    <dbReference type="NCBI Taxonomy" id="948313"/>
    <lineage>
        <taxon>Eukaryota</taxon>
        <taxon>Fungi</taxon>
        <taxon>Dikarya</taxon>
        <taxon>Basidiomycota</taxon>
        <taxon>Ustilaginomycotina</taxon>
        <taxon>Malasseziomycetes</taxon>
        <taxon>Malasseziales</taxon>
        <taxon>Malasseziaceae</taxon>
        <taxon>Malassezia</taxon>
    </lineage>
</organism>
<feature type="region of interest" description="Disordered" evidence="1">
    <location>
        <begin position="150"/>
        <end position="195"/>
    </location>
</feature>
<gene>
    <name evidence="2" type="ORF">MCUN1_001853</name>
</gene>
<accession>A0AAF0J605</accession>
<dbReference type="AlphaFoldDB" id="A0AAF0J605"/>
<feature type="region of interest" description="Disordered" evidence="1">
    <location>
        <begin position="45"/>
        <end position="114"/>
    </location>
</feature>
<evidence type="ECO:0000313" key="2">
    <source>
        <dbReference type="EMBL" id="WFD35007.1"/>
    </source>
</evidence>
<feature type="compositionally biased region" description="Gly residues" evidence="1">
    <location>
        <begin position="161"/>
        <end position="176"/>
    </location>
</feature>
<keyword evidence="3" id="KW-1185">Reference proteome</keyword>